<feature type="domain" description="PLD phosphodiesterase" evidence="1">
    <location>
        <begin position="11"/>
        <end position="38"/>
    </location>
</feature>
<name>A0A127Q7Y2_9BURK</name>
<dbReference type="InterPro" id="IPR041685">
    <property type="entry name" value="AAA_GajA/Old/RecF-like"/>
</dbReference>
<organism evidence="2 3">
    <name type="scientific">Collimonas pratensis</name>
    <dbReference type="NCBI Taxonomy" id="279113"/>
    <lineage>
        <taxon>Bacteria</taxon>
        <taxon>Pseudomonadati</taxon>
        <taxon>Pseudomonadota</taxon>
        <taxon>Betaproteobacteria</taxon>
        <taxon>Burkholderiales</taxon>
        <taxon>Oxalobacteraceae</taxon>
        <taxon>Collimonas</taxon>
    </lineage>
</organism>
<dbReference type="Gene3D" id="3.40.50.300">
    <property type="entry name" value="P-loop containing nucleotide triphosphate hydrolases"/>
    <property type="match status" value="1"/>
</dbReference>
<dbReference type="Pfam" id="PF13175">
    <property type="entry name" value="AAA_15"/>
    <property type="match status" value="1"/>
</dbReference>
<dbReference type="SUPFAM" id="SSF52540">
    <property type="entry name" value="P-loop containing nucleoside triphosphate hydrolases"/>
    <property type="match status" value="1"/>
</dbReference>
<dbReference type="STRING" id="279113.CPter91_3813"/>
<dbReference type="InterPro" id="IPR001736">
    <property type="entry name" value="PLipase_D/transphosphatidylase"/>
</dbReference>
<dbReference type="RefSeq" id="WP_061942454.1">
    <property type="nucleotide sequence ID" value="NZ_CP013234.1"/>
</dbReference>
<dbReference type="EMBL" id="CP013234">
    <property type="protein sequence ID" value="AMP06134.1"/>
    <property type="molecule type" value="Genomic_DNA"/>
</dbReference>
<dbReference type="Pfam" id="PF20469">
    <property type="entry name" value="OLD-like_TOPRIM"/>
    <property type="match status" value="1"/>
</dbReference>
<protein>
    <submittedName>
        <fullName evidence="2">AAA ATPase domain protein</fullName>
    </submittedName>
</protein>
<sequence length="787" mass="87363">MHIAYFEIQNYRKLKHSRISLTDRETVFVGSNNSGKTSAMDALIFFLGQRSRKTISDTEQPSGAGKIIAADFTLSNWNAINEFGITWLTAAAQGITLPEWQCLCPSLDIWLDVKPDEIHRVSHLIPTLKWAGGTLGVRLVYQPKDIGALKSAFLLDFESAAKLLETAKKQLQNKQPADSLKLSIWPSTLHNYLEREISRHFEIKAYILDPAKAQYVGGKPSMPQLLTDDNPSLPYPFNGLFKVDIIDAARGFSDPNSSIAGGNKSASDLASQINKYYNRHLNPSDLPGDEDLDALRAIADAQHIFDERLNNAFSPTLGEIKNLGYPGFNDPSIRLSSRVNPIDNLDHEASILFDLQKLAEDKSLPLLSLSEKYNGLGYKNLIAMVFRLVSFRDQWMRVGKAAKRRVEEDAVIEPLHLVLIEEPEAHLHAQVQQVFIRKAFDVLRNHPDLKEPSSLTTQMVVSTHSSYLAHEIGFERLRYFKRKAAKPGAFIPTAEVVDLAETFGETAKQDVNIKQTAQFVARYLKSTHCDLFFANGIILVEGAAERMLIPHFIRKHYDGPKGLNRSYISILEVGGAHAHRLKALIEKLGIPALVITDTDALEARVNAEGEKLPAIAVRPERNKGYKTGSHTLKNWICVADDSLDAVLDLGDAAKTKDHVHAVYQCGIQVDFDGTGPVEALPYTFEDAIALTNPELFRNIKKPAGMIGKMQKAFACGSLEECCKALFVALKEDKAAMALDLMFCEDPDLLAVPKYIKDGLDWLQIQLEIASKDITPEVILAADMGGAK</sequence>
<proteinExistence type="predicted"/>
<dbReference type="InterPro" id="IPR051396">
    <property type="entry name" value="Bact_Antivir_Def_Nuclease"/>
</dbReference>
<dbReference type="PATRIC" id="fig|279113.9.peg.3785"/>
<dbReference type="AlphaFoldDB" id="A0A127Q7Y2"/>
<dbReference type="CDD" id="cd01026">
    <property type="entry name" value="TOPRIM_OLD"/>
    <property type="match status" value="1"/>
</dbReference>
<reference evidence="2 3" key="1">
    <citation type="submission" date="2015-11" db="EMBL/GenBank/DDBJ databases">
        <title>Exploring the genomic traits of fungus-feeding bacterial genus Collimonas.</title>
        <authorList>
            <person name="Song C."/>
            <person name="Schmidt R."/>
            <person name="de Jager V."/>
            <person name="Krzyzanowska D."/>
            <person name="Jongedijk E."/>
            <person name="Cankar K."/>
            <person name="Beekwilder J."/>
            <person name="van Veen A."/>
            <person name="de Boer W."/>
            <person name="van Veen J.A."/>
            <person name="Garbeva P."/>
        </authorList>
    </citation>
    <scope>NUCLEOTIDE SEQUENCE [LARGE SCALE GENOMIC DNA]</scope>
    <source>
        <strain evidence="2 3">Ter91</strain>
    </source>
</reference>
<dbReference type="GO" id="GO:0003824">
    <property type="term" value="F:catalytic activity"/>
    <property type="evidence" value="ECO:0007669"/>
    <property type="project" value="InterPro"/>
</dbReference>
<dbReference type="PANTHER" id="PTHR43581">
    <property type="entry name" value="ATP/GTP PHOSPHATASE"/>
    <property type="match status" value="1"/>
</dbReference>
<dbReference type="OrthoDB" id="3322489at2"/>
<dbReference type="PROSITE" id="PS50035">
    <property type="entry name" value="PLD"/>
    <property type="match status" value="1"/>
</dbReference>
<evidence type="ECO:0000313" key="2">
    <source>
        <dbReference type="EMBL" id="AMP06134.1"/>
    </source>
</evidence>
<evidence type="ECO:0000259" key="1">
    <source>
        <dbReference type="PROSITE" id="PS50035"/>
    </source>
</evidence>
<gene>
    <name evidence="2" type="ORF">CPter91_3813</name>
</gene>
<evidence type="ECO:0000313" key="3">
    <source>
        <dbReference type="Proteomes" id="UP000074561"/>
    </source>
</evidence>
<dbReference type="GO" id="GO:0006793">
    <property type="term" value="P:phosphorus metabolic process"/>
    <property type="evidence" value="ECO:0007669"/>
    <property type="project" value="UniProtKB-ARBA"/>
</dbReference>
<dbReference type="KEGG" id="cpra:CPter91_3813"/>
<dbReference type="PANTHER" id="PTHR43581:SF2">
    <property type="entry name" value="EXCINUCLEASE ATPASE SUBUNIT"/>
    <property type="match status" value="1"/>
</dbReference>
<accession>A0A127Q7Y2</accession>
<dbReference type="Proteomes" id="UP000074561">
    <property type="component" value="Chromosome"/>
</dbReference>
<dbReference type="InterPro" id="IPR027417">
    <property type="entry name" value="P-loop_NTPase"/>
</dbReference>
<dbReference type="InterPro" id="IPR034139">
    <property type="entry name" value="TOPRIM_OLD"/>
</dbReference>